<evidence type="ECO:0000259" key="1">
    <source>
        <dbReference type="Pfam" id="PF00501"/>
    </source>
</evidence>
<dbReference type="EMBL" id="CP061800">
    <property type="protein sequence ID" value="QTA90003.1"/>
    <property type="molecule type" value="Genomic_DNA"/>
</dbReference>
<feature type="domain" description="AMP-dependent synthetase/ligase" evidence="1">
    <location>
        <begin position="63"/>
        <end position="418"/>
    </location>
</feature>
<dbReference type="PANTHER" id="PTHR45527:SF1">
    <property type="entry name" value="FATTY ACID SYNTHASE"/>
    <property type="match status" value="1"/>
</dbReference>
<dbReference type="InterPro" id="IPR010071">
    <property type="entry name" value="AA_adenyl_dom"/>
</dbReference>
<gene>
    <name evidence="2" type="ORF">dnm_060630</name>
</gene>
<keyword evidence="3" id="KW-1185">Reference proteome</keyword>
<proteinExistence type="predicted"/>
<name>A0A975BRD4_9BACT</name>
<dbReference type="Proteomes" id="UP000663722">
    <property type="component" value="Chromosome"/>
</dbReference>
<dbReference type="AlphaFoldDB" id="A0A975BRD4"/>
<dbReference type="GO" id="GO:0005737">
    <property type="term" value="C:cytoplasm"/>
    <property type="evidence" value="ECO:0007669"/>
    <property type="project" value="TreeGrafter"/>
</dbReference>
<dbReference type="GO" id="GO:0031177">
    <property type="term" value="F:phosphopantetheine binding"/>
    <property type="evidence" value="ECO:0007669"/>
    <property type="project" value="TreeGrafter"/>
</dbReference>
<evidence type="ECO:0000313" key="2">
    <source>
        <dbReference type="EMBL" id="QTA90003.1"/>
    </source>
</evidence>
<dbReference type="PANTHER" id="PTHR45527">
    <property type="entry name" value="NONRIBOSOMAL PEPTIDE SYNTHETASE"/>
    <property type="match status" value="1"/>
</dbReference>
<dbReference type="Pfam" id="PF00501">
    <property type="entry name" value="AMP-binding"/>
    <property type="match status" value="1"/>
</dbReference>
<dbReference type="NCBIfam" id="TIGR01733">
    <property type="entry name" value="AA-adenyl-dom"/>
    <property type="match status" value="1"/>
</dbReference>
<dbReference type="InterPro" id="IPR042099">
    <property type="entry name" value="ANL_N_sf"/>
</dbReference>
<dbReference type="SUPFAM" id="SSF56801">
    <property type="entry name" value="Acetyl-CoA synthetase-like"/>
    <property type="match status" value="1"/>
</dbReference>
<dbReference type="Gene3D" id="3.30.300.30">
    <property type="match status" value="1"/>
</dbReference>
<accession>A0A975BRD4</accession>
<evidence type="ECO:0000313" key="3">
    <source>
        <dbReference type="Proteomes" id="UP000663722"/>
    </source>
</evidence>
<dbReference type="InterPro" id="IPR020845">
    <property type="entry name" value="AMP-binding_CS"/>
</dbReference>
<dbReference type="PROSITE" id="PS00455">
    <property type="entry name" value="AMP_BINDING"/>
    <property type="match status" value="1"/>
</dbReference>
<sequence>MVRFLEVSHQRAYLRTKEGENRQQQNIFLLWLNKTSGTSKVSEKERRPKKMKNSVINFLYLTAGDYPSAPCVTDGQGVLTFGQLFSSASDLAEELKQGRETNQPILVYLPKGISAIVSFAGILISGNFYAPVDIRSPKNRLKAIIENLVPYRIVSARAYAEDLQELSVPDERIIFLEDIPQGTRPVDELIAKARETTDQIIDTDPCYVMHTSGSTGIPKGVVIPHRGVIDYIEWAIPCLNVANNEVIGSQAPLYFDNSTLDIYLSWAVGAKLDLIPDGLFVFPVRLIEYMEAQEITFIFFVPSVLVNISKMNLLRPDRLPALKKVVFAGEVMPTKHLAYWQEILPDKLYVNLYGPTEITVDCTYFIVNQKYEPHESLPIGFPCHNSGILILNDEDRPARAGEQGELCVRGSSLALGYWNNPEKTEQVFTQNPLQKNYPDRIYRTGDLVYQNGRNEIIYVGRKDSQIKHMGNRIELGEIETAVMAIPHIDNCCVLYNEDKQEITLFYEGKAEISVSDLRKSLIQTLPNYMIPRKSHYFEKLPFNPNGKIDRKALKNEFF</sequence>
<dbReference type="KEGG" id="dmm:dnm_060630"/>
<dbReference type="GO" id="GO:0044550">
    <property type="term" value="P:secondary metabolite biosynthetic process"/>
    <property type="evidence" value="ECO:0007669"/>
    <property type="project" value="TreeGrafter"/>
</dbReference>
<organism evidence="2 3">
    <name type="scientific">Desulfonema magnum</name>
    <dbReference type="NCBI Taxonomy" id="45655"/>
    <lineage>
        <taxon>Bacteria</taxon>
        <taxon>Pseudomonadati</taxon>
        <taxon>Thermodesulfobacteriota</taxon>
        <taxon>Desulfobacteria</taxon>
        <taxon>Desulfobacterales</taxon>
        <taxon>Desulfococcaceae</taxon>
        <taxon>Desulfonema</taxon>
    </lineage>
</organism>
<protein>
    <submittedName>
        <fullName evidence="2">AMP-dependent synthetase/ligase</fullName>
    </submittedName>
</protein>
<dbReference type="InterPro" id="IPR000873">
    <property type="entry name" value="AMP-dep_synth/lig_dom"/>
</dbReference>
<dbReference type="InterPro" id="IPR045851">
    <property type="entry name" value="AMP-bd_C_sf"/>
</dbReference>
<dbReference type="Gene3D" id="3.40.50.12780">
    <property type="entry name" value="N-terminal domain of ligase-like"/>
    <property type="match status" value="1"/>
</dbReference>
<dbReference type="CDD" id="cd05930">
    <property type="entry name" value="A_NRPS"/>
    <property type="match status" value="1"/>
</dbReference>
<dbReference type="GO" id="GO:0043041">
    <property type="term" value="P:amino acid activation for nonribosomal peptide biosynthetic process"/>
    <property type="evidence" value="ECO:0007669"/>
    <property type="project" value="TreeGrafter"/>
</dbReference>
<reference evidence="2" key="1">
    <citation type="journal article" date="2021" name="Microb. Physiol.">
        <title>Proteogenomic Insights into the Physiology of Marine, Sulfate-Reducing, Filamentous Desulfonema limicola and Desulfonema magnum.</title>
        <authorList>
            <person name="Schnaars V."/>
            <person name="Wohlbrand L."/>
            <person name="Scheve S."/>
            <person name="Hinrichs C."/>
            <person name="Reinhardt R."/>
            <person name="Rabus R."/>
        </authorList>
    </citation>
    <scope>NUCLEOTIDE SEQUENCE</scope>
    <source>
        <strain evidence="2">4be13</strain>
    </source>
</reference>